<evidence type="ECO:0000313" key="3">
    <source>
        <dbReference type="WBParaSite" id="SBAD_0000700601-mRNA-1"/>
    </source>
</evidence>
<keyword evidence="2" id="KW-1185">Reference proteome</keyword>
<name>A0A183ISZ6_9BILA</name>
<dbReference type="OrthoDB" id="20681at2759"/>
<dbReference type="AlphaFoldDB" id="A0A183ISZ6"/>
<reference evidence="3" key="1">
    <citation type="submission" date="2016-06" db="UniProtKB">
        <authorList>
            <consortium name="WormBaseParasite"/>
        </authorList>
    </citation>
    <scope>IDENTIFICATION</scope>
</reference>
<reference evidence="1 2" key="2">
    <citation type="submission" date="2018-11" db="EMBL/GenBank/DDBJ databases">
        <authorList>
            <consortium name="Pathogen Informatics"/>
        </authorList>
    </citation>
    <scope>NUCLEOTIDE SEQUENCE [LARGE SCALE GENOMIC DNA]</scope>
</reference>
<gene>
    <name evidence="1" type="ORF">SBAD_LOCUS6743</name>
</gene>
<dbReference type="WBParaSite" id="SBAD_0000700601-mRNA-1">
    <property type="protein sequence ID" value="SBAD_0000700601-mRNA-1"/>
    <property type="gene ID" value="SBAD_0000700601"/>
</dbReference>
<protein>
    <submittedName>
        <fullName evidence="1 3">Uncharacterized protein</fullName>
    </submittedName>
</protein>
<proteinExistence type="predicted"/>
<dbReference type="EMBL" id="UZAM01010009">
    <property type="protein sequence ID" value="VDP10718.1"/>
    <property type="molecule type" value="Genomic_DNA"/>
</dbReference>
<dbReference type="Proteomes" id="UP000270296">
    <property type="component" value="Unassembled WGS sequence"/>
</dbReference>
<sequence>MAWQLHTRTQSRPSIYGKIEQLIVTPRRVVNEFLASPQYYNTSFEEMGLRSTVSFVNDKIEEDYICLGSYHKYGFSLSDGTQLCGPVVLFPKIALSWRSECCQTFNFLNDDKRYFAALLYPPDKLQTTADEYISTSIDTMKINALDSDLLSDIGGTRTKKFSDFILSTMEKRRKQLDMEEEIKKLVEQKNDEKS</sequence>
<accession>A0A183ISZ6</accession>
<evidence type="ECO:0000313" key="2">
    <source>
        <dbReference type="Proteomes" id="UP000270296"/>
    </source>
</evidence>
<organism evidence="3">
    <name type="scientific">Soboliphyme baturini</name>
    <dbReference type="NCBI Taxonomy" id="241478"/>
    <lineage>
        <taxon>Eukaryota</taxon>
        <taxon>Metazoa</taxon>
        <taxon>Ecdysozoa</taxon>
        <taxon>Nematoda</taxon>
        <taxon>Enoplea</taxon>
        <taxon>Dorylaimia</taxon>
        <taxon>Dioctophymatida</taxon>
        <taxon>Dioctophymatoidea</taxon>
        <taxon>Soboliphymatidae</taxon>
        <taxon>Soboliphyme</taxon>
    </lineage>
</organism>
<evidence type="ECO:0000313" key="1">
    <source>
        <dbReference type="EMBL" id="VDP10718.1"/>
    </source>
</evidence>